<name>A0AC61MVJ7_9FIRM</name>
<protein>
    <submittedName>
        <fullName evidence="1">ABC transporter substrate-binding protein</fullName>
    </submittedName>
</protein>
<evidence type="ECO:0000313" key="2">
    <source>
        <dbReference type="Proteomes" id="UP000682782"/>
    </source>
</evidence>
<accession>A0AC61MVJ7</accession>
<keyword evidence="2" id="KW-1185">Reference proteome</keyword>
<reference evidence="1" key="1">
    <citation type="submission" date="2021-01" db="EMBL/GenBank/DDBJ databases">
        <title>Complete genome sequence of Clostridiales bacterium R-7.</title>
        <authorList>
            <person name="Mahoney-Kurpe S.C."/>
            <person name="Palevich N."/>
            <person name="Koike S."/>
            <person name="Moon C.D."/>
            <person name="Attwood G.T."/>
        </authorList>
    </citation>
    <scope>NUCLEOTIDE SEQUENCE</scope>
    <source>
        <strain evidence="1">R-7</strain>
    </source>
</reference>
<dbReference type="EMBL" id="CP068393">
    <property type="protein sequence ID" value="QUC66567.1"/>
    <property type="molecule type" value="Genomic_DNA"/>
</dbReference>
<organism evidence="1 2">
    <name type="scientific">Aristaeella hokkaidonensis</name>
    <dbReference type="NCBI Taxonomy" id="3046382"/>
    <lineage>
        <taxon>Bacteria</taxon>
        <taxon>Bacillati</taxon>
        <taxon>Bacillota</taxon>
        <taxon>Clostridia</taxon>
        <taxon>Eubacteriales</taxon>
        <taxon>Aristaeellaceae</taxon>
        <taxon>Aristaeella</taxon>
    </lineage>
</organism>
<evidence type="ECO:0000313" key="1">
    <source>
        <dbReference type="EMBL" id="QUC66567.1"/>
    </source>
</evidence>
<gene>
    <name evidence="1" type="ORF">JYE49_11980</name>
</gene>
<sequence>MKKLIAMVLALMLALSVCSAFAEEAVTLKIAHIGPTTGAAALYGLATQHGAEIAVDEINAAGGKFTIELINEDDEHNVEKVINAYNAALDAGAQMILGSTTSKPCEAAGAQGYTDRVFFLTPSASSTAVIEDKDNVFQVCFTDPNQGSASAQYIADHKLGTKVAVIYNNADVYSTGIRDTFVKTGAELGLEIVSEETFTDETTDFTVQVGKAQEAGAEIVFLPMYYTPASLILKTAADKNYKPIFFGVDGMDGILSVEGFDTSLAEGVMLLTPFVATSEDEKVKSFVAKYQEKFNETPIQFAADAYDGIYILVAAAEKAGITSDMAPEDACDLLIEAMKEIEVTGLTGTMTWDESGAVTKTPMAATIVNGVYVFED</sequence>
<proteinExistence type="predicted"/>
<dbReference type="Proteomes" id="UP000682782">
    <property type="component" value="Chromosome"/>
</dbReference>